<name>A0A9R1VD31_LACSA</name>
<evidence type="ECO:0000313" key="3">
    <source>
        <dbReference type="EMBL" id="KAJ0203039.1"/>
    </source>
</evidence>
<feature type="compositionally biased region" description="Basic and acidic residues" evidence="2">
    <location>
        <begin position="490"/>
        <end position="502"/>
    </location>
</feature>
<dbReference type="PANTHER" id="PTHR34835">
    <property type="entry name" value="OS07G0283600 PROTEIN-RELATED"/>
    <property type="match status" value="1"/>
</dbReference>
<feature type="compositionally biased region" description="Basic residues" evidence="2">
    <location>
        <begin position="44"/>
        <end position="68"/>
    </location>
</feature>
<feature type="coiled-coil region" evidence="1">
    <location>
        <begin position="571"/>
        <end position="605"/>
    </location>
</feature>
<feature type="region of interest" description="Disordered" evidence="2">
    <location>
        <begin position="1"/>
        <end position="72"/>
    </location>
</feature>
<sequence>MKDKKETKVPMKIKHQSRKSPSKRKTLDKQQRQDSDSDFESSHPSKKAKKRVTNQKRQKKKKKKKKKPMVKEFYSMKNRCSPEALLSIILRMSKEKKESVRSMVFRASLKMKITDIPLKLGFYVLQKFDSRRMVIDIEGKELKVTAESVHDMLGIPIGGTKLTQLDQWPKDDTSYDEWKQQFKKDSIIRLSAIKNVIVSTTQAGFNFKLNFLVLFVNTFCESTSMGRCNLFPLSYISRRKYISNIDWCSYVLDCLVRTKNSYIPYSDTSFFVGPSTFLVLFYADNIHSEALTVTQKIRYRETFEQEKGKFGLGEINEEFVDEQDEGDTDLEDNDYDNDEDHYVEAYESKISKMINSFERTKEKLNSKLNDVMTKFLEKESFRIFKEKMTNMIVEEKTESTTLFNFPINETGVEGINLTPIMENEDKEGNGEEDRYNGASQPEVDYLLDSNETDNEEIKNDADKNQKEGEIGVKERDGKRNENENDEEEKDDHAEETNNHEETIQQTKNENLLDKVVDNIVDNVLGIGISSLNSQEDEIWNHPEMKTIFDNIDIGSPMSTGKETPKIEMKEEQKLRTRKMEVKKNIHKLRKEMQKIKKMKTRKEKKLTRQKEINEIKLQVKNLMSLHQKKHLQRNKSKTTIKRDVVVQTKYGQITERTIMESLYSNTENFGEVLDTWSELLNHQELERDFGNSPYRLFLKVGVCTAYLTSTLSNERKYEKFKESFHESTNGYKKILNRKDIDMKPSIEILDNSAVEGDYEVKYEINHPRANAISKESIKPQRLEMSWRTVKNKVDCGVFAMRHMETYMGQPLLKWKPGLHKESAVQQTTLEKLRQRYAHIMLTSEINMLKAKVLDLAENIKKLNSKCNLYCLELQEHEY</sequence>
<keyword evidence="1" id="KW-0175">Coiled coil</keyword>
<feature type="compositionally biased region" description="Basic and acidic residues" evidence="2">
    <location>
        <begin position="426"/>
        <end position="435"/>
    </location>
</feature>
<protein>
    <recommendedName>
        <fullName evidence="5">Ubiquitin-like protease family profile domain-containing protein</fullName>
    </recommendedName>
</protein>
<evidence type="ECO:0008006" key="5">
    <source>
        <dbReference type="Google" id="ProtNLM"/>
    </source>
</evidence>
<dbReference type="Gene3D" id="3.40.395.10">
    <property type="entry name" value="Adenoviral Proteinase, Chain A"/>
    <property type="match status" value="1"/>
</dbReference>
<evidence type="ECO:0000256" key="1">
    <source>
        <dbReference type="SAM" id="Coils"/>
    </source>
</evidence>
<accession>A0A9R1VD31</accession>
<feature type="coiled-coil region" evidence="1">
    <location>
        <begin position="343"/>
        <end position="374"/>
    </location>
</feature>
<evidence type="ECO:0000256" key="2">
    <source>
        <dbReference type="SAM" id="MobiDB-lite"/>
    </source>
</evidence>
<gene>
    <name evidence="3" type="ORF">LSAT_V11C500295170</name>
</gene>
<dbReference type="AlphaFoldDB" id="A0A9R1VD31"/>
<evidence type="ECO:0000313" key="4">
    <source>
        <dbReference type="Proteomes" id="UP000235145"/>
    </source>
</evidence>
<dbReference type="EMBL" id="NBSK02000005">
    <property type="protein sequence ID" value="KAJ0203039.1"/>
    <property type="molecule type" value="Genomic_DNA"/>
</dbReference>
<feature type="region of interest" description="Disordered" evidence="2">
    <location>
        <begin position="415"/>
        <end position="509"/>
    </location>
</feature>
<reference evidence="3 4" key="1">
    <citation type="journal article" date="2017" name="Nat. Commun.">
        <title>Genome assembly with in vitro proximity ligation data and whole-genome triplication in lettuce.</title>
        <authorList>
            <person name="Reyes-Chin-Wo S."/>
            <person name="Wang Z."/>
            <person name="Yang X."/>
            <person name="Kozik A."/>
            <person name="Arikit S."/>
            <person name="Song C."/>
            <person name="Xia L."/>
            <person name="Froenicke L."/>
            <person name="Lavelle D.O."/>
            <person name="Truco M.J."/>
            <person name="Xia R."/>
            <person name="Zhu S."/>
            <person name="Xu C."/>
            <person name="Xu H."/>
            <person name="Xu X."/>
            <person name="Cox K."/>
            <person name="Korf I."/>
            <person name="Meyers B.C."/>
            <person name="Michelmore R.W."/>
        </authorList>
    </citation>
    <scope>NUCLEOTIDE SEQUENCE [LARGE SCALE GENOMIC DNA]</scope>
    <source>
        <strain evidence="4">cv. Salinas</strain>
        <tissue evidence="3">Seedlings</tissue>
    </source>
</reference>
<proteinExistence type="predicted"/>
<comment type="caution">
    <text evidence="3">The sequence shown here is derived from an EMBL/GenBank/DDBJ whole genome shotgun (WGS) entry which is preliminary data.</text>
</comment>
<feature type="compositionally biased region" description="Basic and acidic residues" evidence="2">
    <location>
        <begin position="455"/>
        <end position="482"/>
    </location>
</feature>
<dbReference type="PANTHER" id="PTHR34835:SF90">
    <property type="entry name" value="AMINOTRANSFERASE-LIKE PLANT MOBILE DOMAIN-CONTAINING PROTEIN"/>
    <property type="match status" value="1"/>
</dbReference>
<dbReference type="Proteomes" id="UP000235145">
    <property type="component" value="Unassembled WGS sequence"/>
</dbReference>
<keyword evidence="4" id="KW-1185">Reference proteome</keyword>
<organism evidence="3 4">
    <name type="scientific">Lactuca sativa</name>
    <name type="common">Garden lettuce</name>
    <dbReference type="NCBI Taxonomy" id="4236"/>
    <lineage>
        <taxon>Eukaryota</taxon>
        <taxon>Viridiplantae</taxon>
        <taxon>Streptophyta</taxon>
        <taxon>Embryophyta</taxon>
        <taxon>Tracheophyta</taxon>
        <taxon>Spermatophyta</taxon>
        <taxon>Magnoliopsida</taxon>
        <taxon>eudicotyledons</taxon>
        <taxon>Gunneridae</taxon>
        <taxon>Pentapetalae</taxon>
        <taxon>asterids</taxon>
        <taxon>campanulids</taxon>
        <taxon>Asterales</taxon>
        <taxon>Asteraceae</taxon>
        <taxon>Cichorioideae</taxon>
        <taxon>Cichorieae</taxon>
        <taxon>Lactucinae</taxon>
        <taxon>Lactuca</taxon>
    </lineage>
</organism>
<feature type="compositionally biased region" description="Basic and acidic residues" evidence="2">
    <location>
        <begin position="25"/>
        <end position="43"/>
    </location>
</feature>
<feature type="compositionally biased region" description="Basic residues" evidence="2">
    <location>
        <begin position="11"/>
        <end position="24"/>
    </location>
</feature>